<evidence type="ECO:0000256" key="2">
    <source>
        <dbReference type="ARBA" id="ARBA00022723"/>
    </source>
</evidence>
<keyword evidence="1" id="KW-0433">Leucine-rich repeat</keyword>
<dbReference type="Gene3D" id="3.80.10.10">
    <property type="entry name" value="Ribonuclease Inhibitor"/>
    <property type="match status" value="4"/>
</dbReference>
<keyword evidence="3" id="KW-0677">Repeat</keyword>
<dbReference type="SUPFAM" id="SSF52047">
    <property type="entry name" value="RNI-like"/>
    <property type="match status" value="1"/>
</dbReference>
<evidence type="ECO:0000313" key="9">
    <source>
        <dbReference type="EMBL" id="GJQ10450.1"/>
    </source>
</evidence>
<organism evidence="9 10">
    <name type="scientific">Galdieria partita</name>
    <dbReference type="NCBI Taxonomy" id="83374"/>
    <lineage>
        <taxon>Eukaryota</taxon>
        <taxon>Rhodophyta</taxon>
        <taxon>Bangiophyceae</taxon>
        <taxon>Galdieriales</taxon>
        <taxon>Galdieriaceae</taxon>
        <taxon>Galdieria</taxon>
    </lineage>
</organism>
<dbReference type="SUPFAM" id="SSF57850">
    <property type="entry name" value="RING/U-box"/>
    <property type="match status" value="1"/>
</dbReference>
<reference evidence="9" key="1">
    <citation type="journal article" date="2022" name="Proc. Natl. Acad. Sci. U.S.A.">
        <title>Life cycle and functional genomics of the unicellular red alga Galdieria for elucidating algal and plant evolution and industrial use.</title>
        <authorList>
            <person name="Hirooka S."/>
            <person name="Itabashi T."/>
            <person name="Ichinose T.M."/>
            <person name="Onuma R."/>
            <person name="Fujiwara T."/>
            <person name="Yamashita S."/>
            <person name="Jong L.W."/>
            <person name="Tomita R."/>
            <person name="Iwane A.H."/>
            <person name="Miyagishima S.Y."/>
        </authorList>
    </citation>
    <scope>NUCLEOTIDE SEQUENCE</scope>
    <source>
        <strain evidence="9">NBRC 102759</strain>
    </source>
</reference>
<dbReference type="OrthoDB" id="120976at2759"/>
<protein>
    <recommendedName>
        <fullName evidence="8">RING-type domain-containing protein</fullName>
    </recommendedName>
</protein>
<dbReference type="InterPro" id="IPR013083">
    <property type="entry name" value="Znf_RING/FYVE/PHD"/>
</dbReference>
<evidence type="ECO:0000259" key="8">
    <source>
        <dbReference type="PROSITE" id="PS50089"/>
    </source>
</evidence>
<dbReference type="PROSITE" id="PS50089">
    <property type="entry name" value="ZF_RING_2"/>
    <property type="match status" value="1"/>
</dbReference>
<comment type="similarity">
    <text evidence="6">Belongs to the PPP1R37 family.</text>
</comment>
<evidence type="ECO:0000256" key="3">
    <source>
        <dbReference type="ARBA" id="ARBA00022737"/>
    </source>
</evidence>
<keyword evidence="5" id="KW-0862">Zinc</keyword>
<accession>A0A9C7UPE6</accession>
<reference evidence="9" key="2">
    <citation type="submission" date="2022-01" db="EMBL/GenBank/DDBJ databases">
        <authorList>
            <person name="Hirooka S."/>
            <person name="Miyagishima S.Y."/>
        </authorList>
    </citation>
    <scope>NUCLEOTIDE SEQUENCE</scope>
    <source>
        <strain evidence="9">NBRC 102759</strain>
    </source>
</reference>
<dbReference type="InterPro" id="IPR001841">
    <property type="entry name" value="Znf_RING"/>
</dbReference>
<dbReference type="Pfam" id="PF13516">
    <property type="entry name" value="LRR_6"/>
    <property type="match status" value="8"/>
</dbReference>
<dbReference type="PANTHER" id="PTHR24112">
    <property type="entry name" value="LEUCINE-RICH REPEAT, ISOFORM F-RELATED"/>
    <property type="match status" value="1"/>
</dbReference>
<evidence type="ECO:0000256" key="7">
    <source>
        <dbReference type="PROSITE-ProRule" id="PRU00175"/>
    </source>
</evidence>
<evidence type="ECO:0000313" key="10">
    <source>
        <dbReference type="Proteomes" id="UP001061958"/>
    </source>
</evidence>
<dbReference type="PROSITE" id="PS00518">
    <property type="entry name" value="ZF_RING_1"/>
    <property type="match status" value="1"/>
</dbReference>
<dbReference type="AlphaFoldDB" id="A0A9C7UPE6"/>
<dbReference type="InterPro" id="IPR051279">
    <property type="entry name" value="PP1-Reg/Actin-Interact_Protein"/>
</dbReference>
<dbReference type="InterPro" id="IPR032675">
    <property type="entry name" value="LRR_dom_sf"/>
</dbReference>
<keyword evidence="10" id="KW-1185">Reference proteome</keyword>
<dbReference type="SMART" id="SM00368">
    <property type="entry name" value="LRR_RI"/>
    <property type="match status" value="10"/>
</dbReference>
<dbReference type="GO" id="GO:0008270">
    <property type="term" value="F:zinc ion binding"/>
    <property type="evidence" value="ECO:0007669"/>
    <property type="project" value="UniProtKB-KW"/>
</dbReference>
<keyword evidence="2" id="KW-0479">Metal-binding</keyword>
<evidence type="ECO:0000256" key="5">
    <source>
        <dbReference type="ARBA" id="ARBA00022833"/>
    </source>
</evidence>
<feature type="domain" description="RING-type" evidence="8">
    <location>
        <begin position="694"/>
        <end position="731"/>
    </location>
</feature>
<evidence type="ECO:0000256" key="1">
    <source>
        <dbReference type="ARBA" id="ARBA00022614"/>
    </source>
</evidence>
<evidence type="ECO:0000256" key="4">
    <source>
        <dbReference type="ARBA" id="ARBA00022771"/>
    </source>
</evidence>
<dbReference type="PANTHER" id="PTHR24112:SF9">
    <property type="entry name" value="PROTEIN PHOSPHATASE 1 REGULATORY SUBUNIT 37"/>
    <property type="match status" value="1"/>
</dbReference>
<dbReference type="Gene3D" id="3.30.40.10">
    <property type="entry name" value="Zinc/RING finger domain, C3HC4 (zinc finger)"/>
    <property type="match status" value="1"/>
</dbReference>
<dbReference type="InterPro" id="IPR001611">
    <property type="entry name" value="Leu-rich_rpt"/>
</dbReference>
<proteinExistence type="inferred from homology"/>
<comment type="caution">
    <text evidence="9">The sequence shown here is derived from an EMBL/GenBank/DDBJ whole genome shotgun (WGS) entry which is preliminary data.</text>
</comment>
<sequence>MSTSQNTTGSTLTNNAFNFEIPGSLREAIFSFLLENSPIEAANFEYRTNSNFLQLLNKVNDNCRNLMLEKFKFINLSLPMTRCSGLRGQLEAGVTKYPTLFEYVIICSLETDIVQLGEVIEQFPNSVTSSILFLQVDDTESYFILELLSFLFRKGHCSSFLYIDLDMFDLSNTWTILVDNFRCISTLKSLAMRCTSISNPRLLRLLKILKNASLESCYTLLGWQWKEPQFFHILHFLQRKRICLKAFFDCLSLQLSPTNAVPFGPLWMTHKTTLDLDKRKIDSNGVNYLSETLKENHTLTVLNIARNNITSEGAKYLSEALKENDTLTELYIGGNNIASEGAKYLSEALKENHTLTLLSIPRNNITSKGAEYLSEALKENHTLTGLDISENNTTSAGAKYLSEALKENHSLTKLYIHNNNIASAGAKYLSEALKENHTLTVLCIGGNNIASEGAKYLSEALKENHTLTKLYIGGNNITSEGAKYISEALKKNHKLTKLCIDVNNIKSEGAKYLSEALKENHTLTELDIHNNNIASEGAKYLSEALKENHILTVLNIDNNHITSEGDIFSSQIEQYLKRNQSELTNIESNASNISRSLGQSTLKTNTATEHLLPSSKYASCLNQSYLEYKNTVLEEMKLLFILFMQHRRLEQQESSSHIPIYPPFEMMTYFITNTSNSVNVRTLPKYFETEDYVCSICCSICTDPCCSENCSHIFCKVCIEARTESSCPTCQTVCTDWKVSPFAEKVILKLRLQCPHLCGWQGALKDYETSHKGDCPNEMGKCSSCNLVLKRSEFFDSHYGNCSYHLVCCDHCHCAIPSTMLCAHIAHECAVAPKECVACHSFFSTWHSWKYHIEKDCDRVFEYCDYYEFGCKAYLERGDLKKHETEAIEYHRNLLKEALGKTRAGVKF</sequence>
<evidence type="ECO:0000256" key="6">
    <source>
        <dbReference type="ARBA" id="ARBA00038315"/>
    </source>
</evidence>
<keyword evidence="4 7" id="KW-0863">Zinc-finger</keyword>
<name>A0A9C7UPE6_9RHOD</name>
<dbReference type="Proteomes" id="UP001061958">
    <property type="component" value="Unassembled WGS sequence"/>
</dbReference>
<dbReference type="EMBL" id="BQMJ01000016">
    <property type="protein sequence ID" value="GJQ10450.1"/>
    <property type="molecule type" value="Genomic_DNA"/>
</dbReference>
<dbReference type="InterPro" id="IPR017907">
    <property type="entry name" value="Znf_RING_CS"/>
</dbReference>
<gene>
    <name evidence="9" type="ORF">GpartN1_g2241.t1</name>
</gene>